<gene>
    <name evidence="1" type="ORF">ACJ73_02594</name>
</gene>
<evidence type="ECO:0000313" key="1">
    <source>
        <dbReference type="EMBL" id="OJD26026.1"/>
    </source>
</evidence>
<comment type="caution">
    <text evidence="1">The sequence shown here is derived from an EMBL/GenBank/DDBJ whole genome shotgun (WGS) entry which is preliminary data.</text>
</comment>
<protein>
    <submittedName>
        <fullName evidence="1">Uncharacterized protein</fullName>
    </submittedName>
</protein>
<evidence type="ECO:0000313" key="2">
    <source>
        <dbReference type="Proteomes" id="UP000242791"/>
    </source>
</evidence>
<keyword evidence="2" id="KW-1185">Reference proteome</keyword>
<sequence length="134" mass="15578">MLPPPHWLTRQSVDTIGMSLFAPLHQEFVSILEQEEKQSYEDSTMWFSKLMSQGWKTKVFWFSLALMSPAGLSQIFYNHIRSEVAGDNVDRGWFLTIIMHFRSQDIEAFIAKKLEDKAAYDKKLQEEFDIAPSA</sequence>
<dbReference type="EMBL" id="LGTZ01000283">
    <property type="protein sequence ID" value="OJD26026.1"/>
    <property type="molecule type" value="Genomic_DNA"/>
</dbReference>
<organism evidence="1 2">
    <name type="scientific">Blastomyces percursus</name>
    <dbReference type="NCBI Taxonomy" id="1658174"/>
    <lineage>
        <taxon>Eukaryota</taxon>
        <taxon>Fungi</taxon>
        <taxon>Dikarya</taxon>
        <taxon>Ascomycota</taxon>
        <taxon>Pezizomycotina</taxon>
        <taxon>Eurotiomycetes</taxon>
        <taxon>Eurotiomycetidae</taxon>
        <taxon>Onygenales</taxon>
        <taxon>Ajellomycetaceae</taxon>
        <taxon>Blastomyces</taxon>
    </lineage>
</organism>
<dbReference type="AlphaFoldDB" id="A0A1J9QD56"/>
<dbReference type="Proteomes" id="UP000242791">
    <property type="component" value="Unassembled WGS sequence"/>
</dbReference>
<reference evidence="1 2" key="1">
    <citation type="submission" date="2015-08" db="EMBL/GenBank/DDBJ databases">
        <title>Emmonsia species relationships and genome sequence.</title>
        <authorList>
            <person name="Cuomo C.A."/>
            <person name="Schwartz I.S."/>
            <person name="Kenyon C."/>
            <person name="De Hoog G.S."/>
            <person name="Govender N.P."/>
            <person name="Botha A."/>
            <person name="Moreno L."/>
            <person name="De Vries M."/>
            <person name="Munoz J.F."/>
            <person name="Stielow J.B."/>
        </authorList>
    </citation>
    <scope>NUCLEOTIDE SEQUENCE [LARGE SCALE GENOMIC DNA]</scope>
    <source>
        <strain evidence="1 2">EI222</strain>
    </source>
</reference>
<dbReference type="VEuPathDB" id="FungiDB:ACJ73_02594"/>
<accession>A0A1J9QD56</accession>
<dbReference type="STRING" id="1658174.A0A1J9QD56"/>
<name>A0A1J9QD56_9EURO</name>
<proteinExistence type="predicted"/>